<evidence type="ECO:0000313" key="2">
    <source>
        <dbReference type="Proteomes" id="UP000311605"/>
    </source>
</evidence>
<organism evidence="1 2">
    <name type="scientific">Aliirhizobium smilacinae</name>
    <dbReference type="NCBI Taxonomy" id="1395944"/>
    <lineage>
        <taxon>Bacteria</taxon>
        <taxon>Pseudomonadati</taxon>
        <taxon>Pseudomonadota</taxon>
        <taxon>Alphaproteobacteria</taxon>
        <taxon>Hyphomicrobiales</taxon>
        <taxon>Rhizobiaceae</taxon>
        <taxon>Aliirhizobium</taxon>
    </lineage>
</organism>
<reference evidence="1 2" key="1">
    <citation type="submission" date="2019-06" db="EMBL/GenBank/DDBJ databases">
        <title>The draft genome of Rhizobium smilacinae PTYR-5.</title>
        <authorList>
            <person name="Liu L."/>
            <person name="Li L."/>
            <person name="Zhang X."/>
        </authorList>
    </citation>
    <scope>NUCLEOTIDE SEQUENCE [LARGE SCALE GENOMIC DNA]</scope>
    <source>
        <strain evidence="1 2">PTYR-5</strain>
    </source>
</reference>
<name>A0A5C4XPQ3_9HYPH</name>
<accession>A0A5C4XPQ3</accession>
<dbReference type="RefSeq" id="WP_139672689.1">
    <property type="nucleotide sequence ID" value="NZ_VDMN01000001.1"/>
</dbReference>
<dbReference type="Proteomes" id="UP000311605">
    <property type="component" value="Unassembled WGS sequence"/>
</dbReference>
<keyword evidence="2" id="KW-1185">Reference proteome</keyword>
<protein>
    <submittedName>
        <fullName evidence="1">Uncharacterized protein</fullName>
    </submittedName>
</protein>
<sequence length="89" mass="9789">MSNGSIVQRIEQSLSQMRRREISLSTAAAAILLHGLALEALSDVDLQELHAMTADLEIATWSGDDEGFATPVIEQVVTQMDGWLIRLPR</sequence>
<proteinExistence type="predicted"/>
<evidence type="ECO:0000313" key="1">
    <source>
        <dbReference type="EMBL" id="TNM65278.1"/>
    </source>
</evidence>
<gene>
    <name evidence="1" type="ORF">FHP24_03080</name>
</gene>
<comment type="caution">
    <text evidence="1">The sequence shown here is derived from an EMBL/GenBank/DDBJ whole genome shotgun (WGS) entry which is preliminary data.</text>
</comment>
<dbReference type="AlphaFoldDB" id="A0A5C4XPQ3"/>
<dbReference type="EMBL" id="VDMN01000001">
    <property type="protein sequence ID" value="TNM65278.1"/>
    <property type="molecule type" value="Genomic_DNA"/>
</dbReference>